<feature type="domain" description="EamA" evidence="7">
    <location>
        <begin position="151"/>
        <end position="287"/>
    </location>
</feature>
<dbReference type="GO" id="GO:0016020">
    <property type="term" value="C:membrane"/>
    <property type="evidence" value="ECO:0007669"/>
    <property type="project" value="UniProtKB-SubCell"/>
</dbReference>
<evidence type="ECO:0000313" key="8">
    <source>
        <dbReference type="EMBL" id="KTD13414.1"/>
    </source>
</evidence>
<evidence type="ECO:0000313" key="11">
    <source>
        <dbReference type="Proteomes" id="UP000254476"/>
    </source>
</evidence>
<dbReference type="PANTHER" id="PTHR32322:SF2">
    <property type="entry name" value="EAMA DOMAIN-CONTAINING PROTEIN"/>
    <property type="match status" value="1"/>
</dbReference>
<dbReference type="Gene3D" id="1.10.3730.20">
    <property type="match status" value="1"/>
</dbReference>
<dbReference type="Pfam" id="PF00892">
    <property type="entry name" value="EamA"/>
    <property type="match status" value="2"/>
</dbReference>
<protein>
    <submittedName>
        <fullName evidence="9">Transmembrane protein</fullName>
    </submittedName>
</protein>
<accession>A0A378JFC9</accession>
<name>A0A378JFC9_9GAMM</name>
<dbReference type="AlphaFoldDB" id="A0A378JFC9"/>
<dbReference type="STRING" id="45066.Lgra_0920"/>
<feature type="transmembrane region" description="Helical" evidence="6">
    <location>
        <begin position="243"/>
        <end position="265"/>
    </location>
</feature>
<evidence type="ECO:0000313" key="9">
    <source>
        <dbReference type="EMBL" id="STX46492.1"/>
    </source>
</evidence>
<dbReference type="OrthoDB" id="9810556at2"/>
<gene>
    <name evidence="8" type="ORF">Lgra_0920</name>
    <name evidence="9" type="ORF">NCTC12388_03258</name>
</gene>
<evidence type="ECO:0000256" key="3">
    <source>
        <dbReference type="ARBA" id="ARBA00022692"/>
    </source>
</evidence>
<keyword evidence="10" id="KW-1185">Reference proteome</keyword>
<dbReference type="RefSeq" id="WP_083502852.1">
    <property type="nucleotide sequence ID" value="NZ_CAAAHW010000027.1"/>
</dbReference>
<dbReference type="PANTHER" id="PTHR32322">
    <property type="entry name" value="INNER MEMBRANE TRANSPORTER"/>
    <property type="match status" value="1"/>
</dbReference>
<dbReference type="Proteomes" id="UP000054691">
    <property type="component" value="Unassembled WGS sequence"/>
</dbReference>
<reference evidence="8 10" key="1">
    <citation type="submission" date="2015-11" db="EMBL/GenBank/DDBJ databases">
        <title>Genomic analysis of 38 Legionella species identifies large and diverse effector repertoires.</title>
        <authorList>
            <person name="Burstein D."/>
            <person name="Amaro F."/>
            <person name="Zusman T."/>
            <person name="Lifshitz Z."/>
            <person name="Cohen O."/>
            <person name="Gilbert J.A."/>
            <person name="Pupko T."/>
            <person name="Shuman H.A."/>
            <person name="Segal G."/>
        </authorList>
    </citation>
    <scope>NUCLEOTIDE SEQUENCE [LARGE SCALE GENOMIC DNA]</scope>
    <source>
        <strain evidence="8 10">Lyon 8420412</strain>
    </source>
</reference>
<feature type="domain" description="EamA" evidence="7">
    <location>
        <begin position="7"/>
        <end position="138"/>
    </location>
</feature>
<evidence type="ECO:0000313" key="10">
    <source>
        <dbReference type="Proteomes" id="UP000054691"/>
    </source>
</evidence>
<keyword evidence="3 6" id="KW-0812">Transmembrane</keyword>
<feature type="transmembrane region" description="Helical" evidence="6">
    <location>
        <begin position="271"/>
        <end position="292"/>
    </location>
</feature>
<evidence type="ECO:0000256" key="5">
    <source>
        <dbReference type="ARBA" id="ARBA00023136"/>
    </source>
</evidence>
<feature type="transmembrane region" description="Helical" evidence="6">
    <location>
        <begin position="35"/>
        <end position="53"/>
    </location>
</feature>
<proteinExistence type="inferred from homology"/>
<feature type="transmembrane region" description="Helical" evidence="6">
    <location>
        <begin position="120"/>
        <end position="139"/>
    </location>
</feature>
<evidence type="ECO:0000256" key="2">
    <source>
        <dbReference type="ARBA" id="ARBA00007362"/>
    </source>
</evidence>
<dbReference type="InterPro" id="IPR050638">
    <property type="entry name" value="AA-Vitamin_Transporters"/>
</dbReference>
<feature type="transmembrane region" description="Helical" evidence="6">
    <location>
        <begin position="7"/>
        <end position="29"/>
    </location>
</feature>
<sequence length="318" mass="35370">MANLFSFLFLGTLGWGISLYLMKILLVSLTPTEVVLYRMAIGAASLFILGKILKLKTNNIRGLILDGIIVGTFNMTLPFYLTTFAVRNVSSSLASVINGLTPLCTLILGVVFFSSKQKISILNMLSILLGFIGIIIINSDIDTHKWSFVELIALLVTTISYGITTNYFKYYARTKDPILVSAVSAFVSAITMLVFKCAAEPSTSHWGMPQDMHQIIALLWLGVIGSGLCLYLYCLLIQNAGAVFASMITYLMTITGVIMGVVFLHETISPQVMIGCISIFFSLILVNHASLFEKLFVLYQDKLRYKDMWNKDMWNKDI</sequence>
<feature type="transmembrane region" description="Helical" evidence="6">
    <location>
        <begin position="93"/>
        <end position="113"/>
    </location>
</feature>
<comment type="similarity">
    <text evidence="2">Belongs to the EamA transporter family.</text>
</comment>
<dbReference type="SUPFAM" id="SSF103481">
    <property type="entry name" value="Multidrug resistance efflux transporter EmrE"/>
    <property type="match status" value="2"/>
</dbReference>
<evidence type="ECO:0000256" key="6">
    <source>
        <dbReference type="SAM" id="Phobius"/>
    </source>
</evidence>
<dbReference type="Proteomes" id="UP000254476">
    <property type="component" value="Unassembled WGS sequence"/>
</dbReference>
<organism evidence="9 11">
    <name type="scientific">Legionella gratiana</name>
    <dbReference type="NCBI Taxonomy" id="45066"/>
    <lineage>
        <taxon>Bacteria</taxon>
        <taxon>Pseudomonadati</taxon>
        <taxon>Pseudomonadota</taxon>
        <taxon>Gammaproteobacteria</taxon>
        <taxon>Legionellales</taxon>
        <taxon>Legionellaceae</taxon>
        <taxon>Legionella</taxon>
    </lineage>
</organism>
<feature type="transmembrane region" description="Helical" evidence="6">
    <location>
        <begin position="215"/>
        <end position="236"/>
    </location>
</feature>
<dbReference type="EMBL" id="LNYE01000011">
    <property type="protein sequence ID" value="KTD13414.1"/>
    <property type="molecule type" value="Genomic_DNA"/>
</dbReference>
<keyword evidence="5 6" id="KW-0472">Membrane</keyword>
<evidence type="ECO:0000256" key="4">
    <source>
        <dbReference type="ARBA" id="ARBA00022989"/>
    </source>
</evidence>
<dbReference type="InterPro" id="IPR037185">
    <property type="entry name" value="EmrE-like"/>
</dbReference>
<keyword evidence="4 6" id="KW-1133">Transmembrane helix</keyword>
<dbReference type="InterPro" id="IPR000620">
    <property type="entry name" value="EamA_dom"/>
</dbReference>
<evidence type="ECO:0000259" key="7">
    <source>
        <dbReference type="Pfam" id="PF00892"/>
    </source>
</evidence>
<dbReference type="EMBL" id="UGOB01000001">
    <property type="protein sequence ID" value="STX46492.1"/>
    <property type="molecule type" value="Genomic_DNA"/>
</dbReference>
<feature type="transmembrane region" description="Helical" evidence="6">
    <location>
        <begin position="60"/>
        <end position="81"/>
    </location>
</feature>
<feature type="transmembrane region" description="Helical" evidence="6">
    <location>
        <begin position="178"/>
        <end position="195"/>
    </location>
</feature>
<comment type="subcellular location">
    <subcellularLocation>
        <location evidence="1">Membrane</location>
        <topology evidence="1">Multi-pass membrane protein</topology>
    </subcellularLocation>
</comment>
<evidence type="ECO:0000256" key="1">
    <source>
        <dbReference type="ARBA" id="ARBA00004141"/>
    </source>
</evidence>
<feature type="transmembrane region" description="Helical" evidence="6">
    <location>
        <begin position="151"/>
        <end position="171"/>
    </location>
</feature>
<reference evidence="9 11" key="2">
    <citation type="submission" date="2018-06" db="EMBL/GenBank/DDBJ databases">
        <authorList>
            <consortium name="Pathogen Informatics"/>
            <person name="Doyle S."/>
        </authorList>
    </citation>
    <scope>NUCLEOTIDE SEQUENCE [LARGE SCALE GENOMIC DNA]</scope>
    <source>
        <strain evidence="9 11">NCTC12388</strain>
    </source>
</reference>